<evidence type="ECO:0000256" key="8">
    <source>
        <dbReference type="SAM" id="MobiDB-lite"/>
    </source>
</evidence>
<keyword evidence="3 7" id="KW-0813">Transport</keyword>
<feature type="transmembrane region" description="Helical" evidence="7">
    <location>
        <begin position="26"/>
        <end position="46"/>
    </location>
</feature>
<evidence type="ECO:0000256" key="2">
    <source>
        <dbReference type="ARBA" id="ARBA00005948"/>
    </source>
</evidence>
<reference evidence="9" key="1">
    <citation type="submission" date="2025-08" db="UniProtKB">
        <authorList>
            <consortium name="Ensembl"/>
        </authorList>
    </citation>
    <scope>IDENTIFICATION</scope>
</reference>
<protein>
    <recommendedName>
        <fullName evidence="7">FXYD domain-containing ion transport regulator</fullName>
    </recommendedName>
</protein>
<evidence type="ECO:0000256" key="7">
    <source>
        <dbReference type="RuleBase" id="RU364131"/>
    </source>
</evidence>
<organism evidence="9 10">
    <name type="scientific">Dromaius novaehollandiae</name>
    <name type="common">Emu</name>
    <dbReference type="NCBI Taxonomy" id="8790"/>
    <lineage>
        <taxon>Eukaryota</taxon>
        <taxon>Metazoa</taxon>
        <taxon>Chordata</taxon>
        <taxon>Craniata</taxon>
        <taxon>Vertebrata</taxon>
        <taxon>Euteleostomi</taxon>
        <taxon>Archelosauria</taxon>
        <taxon>Archosauria</taxon>
        <taxon>Dinosauria</taxon>
        <taxon>Saurischia</taxon>
        <taxon>Theropoda</taxon>
        <taxon>Coelurosauria</taxon>
        <taxon>Aves</taxon>
        <taxon>Palaeognathae</taxon>
        <taxon>Casuariiformes</taxon>
        <taxon>Dromaiidae</taxon>
        <taxon>Dromaius</taxon>
    </lineage>
</organism>
<evidence type="ECO:0000256" key="4">
    <source>
        <dbReference type="ARBA" id="ARBA00022692"/>
    </source>
</evidence>
<evidence type="ECO:0000313" key="9">
    <source>
        <dbReference type="Ensembl" id="ENSDNVP00000007821.1"/>
    </source>
</evidence>
<comment type="similarity">
    <text evidence="2 7">Belongs to the FXYD family.</text>
</comment>
<keyword evidence="4 7" id="KW-0812">Transmembrane</keyword>
<dbReference type="Proteomes" id="UP000694423">
    <property type="component" value="Unplaced"/>
</dbReference>
<dbReference type="GO" id="GO:0006811">
    <property type="term" value="P:monoatomic ion transport"/>
    <property type="evidence" value="ECO:0007669"/>
    <property type="project" value="UniProtKB-KW"/>
</dbReference>
<feature type="compositionally biased region" description="Basic and acidic residues" evidence="8">
    <location>
        <begin position="56"/>
        <end position="65"/>
    </location>
</feature>
<keyword evidence="10" id="KW-1185">Reference proteome</keyword>
<sequence length="118" mass="12285">FSPLRSGHGGGADLPVLPAAADYDTIRNGGLIFAVVAFVIGLLIILSKCPGGLKHTQNEKSHEQPSQRALGPPVPRAARRGGSPRSKRERSSPRTPGPCRAQGSVTPCPAPCESRRGG</sequence>
<dbReference type="Ensembl" id="ENSDNVT00000009469.1">
    <property type="protein sequence ID" value="ENSDNVP00000007821.1"/>
    <property type="gene ID" value="ENSDNVG00000005566.1"/>
</dbReference>
<dbReference type="GO" id="GO:0017080">
    <property type="term" value="F:sodium channel regulator activity"/>
    <property type="evidence" value="ECO:0007669"/>
    <property type="project" value="TreeGrafter"/>
</dbReference>
<evidence type="ECO:0000256" key="6">
    <source>
        <dbReference type="ARBA" id="ARBA00023136"/>
    </source>
</evidence>
<dbReference type="InterPro" id="IPR000272">
    <property type="entry name" value="Ion-transport_regulator_FXYD"/>
</dbReference>
<keyword evidence="5 7" id="KW-0406">Ion transport</keyword>
<keyword evidence="6 7" id="KW-0472">Membrane</keyword>
<comment type="subcellular location">
    <subcellularLocation>
        <location evidence="1">Membrane</location>
        <topology evidence="1">Single-pass membrane protein</topology>
    </subcellularLocation>
</comment>
<dbReference type="GO" id="GO:0043269">
    <property type="term" value="P:regulation of monoatomic ion transport"/>
    <property type="evidence" value="ECO:0007669"/>
    <property type="project" value="InterPro"/>
</dbReference>
<dbReference type="AlphaFoldDB" id="A0A8C4JDG5"/>
<accession>A0A8C4JDG5</accession>
<evidence type="ECO:0000256" key="5">
    <source>
        <dbReference type="ARBA" id="ARBA00023065"/>
    </source>
</evidence>
<name>A0A8C4JDG5_DRONO</name>
<evidence type="ECO:0000313" key="10">
    <source>
        <dbReference type="Proteomes" id="UP000694423"/>
    </source>
</evidence>
<evidence type="ECO:0000256" key="3">
    <source>
        <dbReference type="ARBA" id="ARBA00022448"/>
    </source>
</evidence>
<reference evidence="9" key="2">
    <citation type="submission" date="2025-09" db="UniProtKB">
        <authorList>
            <consortium name="Ensembl"/>
        </authorList>
    </citation>
    <scope>IDENTIFICATION</scope>
</reference>
<dbReference type="PANTHER" id="PTHR14132:SF3">
    <property type="entry name" value="SODIUM_POTASSIUM-TRANSPORTING ATPASE SUBUNIT GAMMA"/>
    <property type="match status" value="1"/>
</dbReference>
<dbReference type="Pfam" id="PF02038">
    <property type="entry name" value="ATP1G1_PLM_MAT8"/>
    <property type="match status" value="1"/>
</dbReference>
<keyword evidence="7" id="KW-1133">Transmembrane helix</keyword>
<feature type="region of interest" description="Disordered" evidence="8">
    <location>
        <begin position="53"/>
        <end position="118"/>
    </location>
</feature>
<dbReference type="PANTHER" id="PTHR14132">
    <property type="entry name" value="SODIUM/POTASSIUM-TRANSPORTING ATPASE SUBUNIT GAMMA"/>
    <property type="match status" value="1"/>
</dbReference>
<dbReference type="Gene3D" id="1.20.5.780">
    <property type="entry name" value="Single helix bin"/>
    <property type="match status" value="1"/>
</dbReference>
<dbReference type="GO" id="GO:0016020">
    <property type="term" value="C:membrane"/>
    <property type="evidence" value="ECO:0007669"/>
    <property type="project" value="UniProtKB-SubCell"/>
</dbReference>
<proteinExistence type="inferred from homology"/>
<evidence type="ECO:0000256" key="1">
    <source>
        <dbReference type="ARBA" id="ARBA00004167"/>
    </source>
</evidence>